<gene>
    <name evidence="2" type="ORF">STCU_01135</name>
</gene>
<evidence type="ECO:0000313" key="3">
    <source>
        <dbReference type="Proteomes" id="UP000015354"/>
    </source>
</evidence>
<dbReference type="PANTHER" id="PTHR40741:SF1">
    <property type="entry name" value="AMASTIN"/>
    <property type="match status" value="1"/>
</dbReference>
<name>S9V3E7_9TRYP</name>
<dbReference type="PANTHER" id="PTHR40741">
    <property type="entry name" value="AMASTIN-RELATED"/>
    <property type="match status" value="1"/>
</dbReference>
<dbReference type="Pfam" id="PF07344">
    <property type="entry name" value="Amastin"/>
    <property type="match status" value="1"/>
</dbReference>
<feature type="transmembrane region" description="Helical" evidence="1">
    <location>
        <begin position="12"/>
        <end position="33"/>
    </location>
</feature>
<evidence type="ECO:0000256" key="1">
    <source>
        <dbReference type="SAM" id="Phobius"/>
    </source>
</evidence>
<protein>
    <recommendedName>
        <fullName evidence="4">Amastin-like surface protein-like protein</fullName>
    </recommendedName>
</protein>
<sequence>MECNLYMVMRWIVLLMLLVFTVFSIVGTTQPIFVHDLTEDDQTGKVTVTFFMIQMTKTTLTAPAFTVPAGNYSRLNYASCGAFKSSMRASEAFAISGSVCGFFALLSSCVQCLFRLKMKLCIFVFTIFAFVSEFLCIIVVGSAYTTTFCKNNYTTNSSAIVFKSVGYKLASGFVLHVVAVLGFAVCVILAPFTQQLWCSSC</sequence>
<feature type="transmembrane region" description="Helical" evidence="1">
    <location>
        <begin position="165"/>
        <end position="190"/>
    </location>
</feature>
<dbReference type="OrthoDB" id="272410at2759"/>
<evidence type="ECO:0008006" key="4">
    <source>
        <dbReference type="Google" id="ProtNLM"/>
    </source>
</evidence>
<dbReference type="Proteomes" id="UP000015354">
    <property type="component" value="Unassembled WGS sequence"/>
</dbReference>
<keyword evidence="1" id="KW-1133">Transmembrane helix</keyword>
<keyword evidence="1" id="KW-0472">Membrane</keyword>
<evidence type="ECO:0000313" key="2">
    <source>
        <dbReference type="EMBL" id="EPY35539.1"/>
    </source>
</evidence>
<dbReference type="AlphaFoldDB" id="S9V3E7"/>
<proteinExistence type="predicted"/>
<feature type="transmembrane region" description="Helical" evidence="1">
    <location>
        <begin position="92"/>
        <end position="114"/>
    </location>
</feature>
<reference evidence="2 3" key="1">
    <citation type="journal article" date="2013" name="PLoS ONE">
        <title>Predicting the Proteins of Angomonas deanei, Strigomonas culicis and Their Respective Endosymbionts Reveals New Aspects of the Trypanosomatidae Family.</title>
        <authorList>
            <person name="Motta M.C."/>
            <person name="Martins A.C."/>
            <person name="de Souza S.S."/>
            <person name="Catta-Preta C.M."/>
            <person name="Silva R."/>
            <person name="Klein C.C."/>
            <person name="de Almeida L.G."/>
            <person name="de Lima Cunha O."/>
            <person name="Ciapina L.P."/>
            <person name="Brocchi M."/>
            <person name="Colabardini A.C."/>
            <person name="de Araujo Lima B."/>
            <person name="Machado C.R."/>
            <person name="de Almeida Soares C.M."/>
            <person name="Probst C.M."/>
            <person name="de Menezes C.B."/>
            <person name="Thompson C.E."/>
            <person name="Bartholomeu D.C."/>
            <person name="Gradia D.F."/>
            <person name="Pavoni D.P."/>
            <person name="Grisard E.C."/>
            <person name="Fantinatti-Garboggini F."/>
            <person name="Marchini F.K."/>
            <person name="Rodrigues-Luiz G.F."/>
            <person name="Wagner G."/>
            <person name="Goldman G.H."/>
            <person name="Fietto J.L."/>
            <person name="Elias M.C."/>
            <person name="Goldman M.H."/>
            <person name="Sagot M.F."/>
            <person name="Pereira M."/>
            <person name="Stoco P.H."/>
            <person name="de Mendonca-Neto R.P."/>
            <person name="Teixeira S.M."/>
            <person name="Maciel T.E."/>
            <person name="de Oliveira Mendes T.A."/>
            <person name="Urmenyi T.P."/>
            <person name="de Souza W."/>
            <person name="Schenkman S."/>
            <person name="de Vasconcelos A.T."/>
        </authorList>
    </citation>
    <scope>NUCLEOTIDE SEQUENCE [LARGE SCALE GENOMIC DNA]</scope>
</reference>
<keyword evidence="1" id="KW-0812">Transmembrane</keyword>
<accession>S9V3E7</accession>
<keyword evidence="3" id="KW-1185">Reference proteome</keyword>
<dbReference type="InterPro" id="IPR009944">
    <property type="entry name" value="Amastin"/>
</dbReference>
<dbReference type="EMBL" id="ATMH01001135">
    <property type="protein sequence ID" value="EPY35539.1"/>
    <property type="molecule type" value="Genomic_DNA"/>
</dbReference>
<comment type="caution">
    <text evidence="2">The sequence shown here is derived from an EMBL/GenBank/DDBJ whole genome shotgun (WGS) entry which is preliminary data.</text>
</comment>
<organism evidence="2 3">
    <name type="scientific">Strigomonas culicis</name>
    <dbReference type="NCBI Taxonomy" id="28005"/>
    <lineage>
        <taxon>Eukaryota</taxon>
        <taxon>Discoba</taxon>
        <taxon>Euglenozoa</taxon>
        <taxon>Kinetoplastea</taxon>
        <taxon>Metakinetoplastina</taxon>
        <taxon>Trypanosomatida</taxon>
        <taxon>Trypanosomatidae</taxon>
        <taxon>Strigomonadinae</taxon>
        <taxon>Strigomonas</taxon>
    </lineage>
</organism>
<feature type="transmembrane region" description="Helical" evidence="1">
    <location>
        <begin position="121"/>
        <end position="145"/>
    </location>
</feature>